<dbReference type="Pfam" id="PF17291">
    <property type="entry name" value="M60-like_N"/>
    <property type="match status" value="1"/>
</dbReference>
<evidence type="ECO:0000313" key="3">
    <source>
        <dbReference type="Proteomes" id="UP000094469"/>
    </source>
</evidence>
<dbReference type="Gene3D" id="1.10.390.30">
    <property type="entry name" value="Peptidase M60, enhancin-like domain 3"/>
    <property type="match status" value="1"/>
</dbReference>
<dbReference type="PANTHER" id="PTHR15730">
    <property type="entry name" value="EXPERIMENTAL AUTOIMMUNE PROSTATITIS ANTIGEN 2-RELATED"/>
    <property type="match status" value="1"/>
</dbReference>
<feature type="domain" description="Peptidase M60" evidence="1">
    <location>
        <begin position="59"/>
        <end position="382"/>
    </location>
</feature>
<dbReference type="Pfam" id="PF13402">
    <property type="entry name" value="Peptidase_M60"/>
    <property type="match status" value="1"/>
</dbReference>
<dbReference type="InterPro" id="IPR027994">
    <property type="entry name" value="WxL_dom"/>
</dbReference>
<gene>
    <name evidence="2" type="ORF">BCR24_07440</name>
</gene>
<dbReference type="Gene3D" id="2.60.120.1250">
    <property type="entry name" value="Peptidase M60, enhancin-like domain 1"/>
    <property type="match status" value="1"/>
</dbReference>
<accession>A0A1E5H8N0</accession>
<dbReference type="STRING" id="1131292.BCR24_07440"/>
<dbReference type="Proteomes" id="UP000094469">
    <property type="component" value="Unassembled WGS sequence"/>
</dbReference>
<proteinExistence type="predicted"/>
<comment type="caution">
    <text evidence="2">The sequence shown here is derived from an EMBL/GenBank/DDBJ whole genome shotgun (WGS) entry which is preliminary data.</text>
</comment>
<dbReference type="InterPro" id="IPR042279">
    <property type="entry name" value="Pep_M60_3"/>
</dbReference>
<sequence length="1153" mass="130148">MKVKISHLFCLFVLTILLNIAFSPRSIYAESADLLKMTIIPRGDAKTEQGKEQRRNAHTSFESTGIFLPKDEEIIIYVEEIPENLELHVGQWGNYTNVTGLTDGKLQFNSGKVKLQQGENRFTNSLTGGMVYLVNSSTTQTVQISLSKNINVPYFIQGKTSVEDFKASLEQFSDVPFMEFVNEDTIATIRMDRAKDIFLKDEQVDRFMNYVSQAIRLENDAAGLDFNGLGITKKAPQRIHIANPSDGIGKFYCTDFHLGMHSATTGDREVFNSGENMTNWGLFHEIGHSYQNPFYTWDNMSEVTVNIYSDYVQSHLTGNNSPYDAIMSPNNKHNNYRAKVARYFTNIQNDSSWTMEAEIAKYPTDFYFAALGMYVTLPRTFGYDFYPELNKLYRATPAVDLPSTNEEKKQFFIIMASKIANRDLTPYFDFWHFAVTEETKQTLSALQLPPLEKEIWKDILATEQEEQDGTYRISESTYTLPYADLTDATASIRIPFEEMNRFSLESYFSNLRSEPITSPVRYLKSDIADPTNFGIQDGYAYFENERMIKNRFSVPTQIMPNNTYVMAGQNGSYAALDYDPSTKELVAIGNQKQILQNIPNNIYPKVTVYSAKMKEKKLYAEGYGRDTGVHFASKINTFKVAENDIVEIYHRESSKRVSRYINGKKVTTNKDTYYYIITPNGWKELDFAPVIQWKPTDFPIAKTLIPQDFIASYDNPVTGDLTFSFGTTLPTESVKQGQSLSSYLNQTVSLTAQNSLFGSVGNYLAPFNYHFEDTIVLPRHGGYGTMLTFDKEKKKLIAQGADPYTMNGSDPSTTPLITIKVTYANQEKPPTMIEVKNNTRANAFTKMINDQNIALETGDMIEITHARINKEAISLDLDSQQYVTKALTAFVEGKKYEAFSGPTQYFLVTDTGLNLYETPEALVGTVTVNYVDEQNDPIHTPDVLSGTIGTAYTTSPKQIEDYTLKETPENNTGRFTVEEQSVTYIYTKEGKLSLDFVSPIHFGTHPISKDDMLVTAEKPLDATHYVQITDTRTIPGDWVLQVQQSQQFKTANNILLDGALLSISAIHAEEKTDQTKIPSIINSNFTLTFDEKGIGSVQNVLTAKAGEGGGRWRFHFNEPTTNVPSIDLLIPEATTKTIDSYSSQLLWTLSTVP</sequence>
<dbReference type="InterPro" id="IPR035423">
    <property type="entry name" value="M60-like_N"/>
</dbReference>
<reference evidence="3" key="1">
    <citation type="submission" date="2016-09" db="EMBL/GenBank/DDBJ databases">
        <authorList>
            <person name="Gulvik C.A."/>
        </authorList>
    </citation>
    <scope>NUCLEOTIDE SEQUENCE [LARGE SCALE GENOMIC DNA]</scope>
    <source>
        <strain evidence="3">LMG 26676</strain>
    </source>
</reference>
<dbReference type="PANTHER" id="PTHR15730:SF5">
    <property type="entry name" value="SI:CH211-210B2.2-RELATED"/>
    <property type="match status" value="1"/>
</dbReference>
<name>A0A1E5H8N0_9ENTE</name>
<dbReference type="RefSeq" id="WP_141707063.1">
    <property type="nucleotide sequence ID" value="NZ_JBHLVC010000003.1"/>
</dbReference>
<dbReference type="OrthoDB" id="197688at2"/>
<dbReference type="InterPro" id="IPR031161">
    <property type="entry name" value="Peptidase_M60_dom"/>
</dbReference>
<dbReference type="EMBL" id="MIKC01000040">
    <property type="protein sequence ID" value="OEG21293.1"/>
    <property type="molecule type" value="Genomic_DNA"/>
</dbReference>
<dbReference type="SMART" id="SM01276">
    <property type="entry name" value="M60-like"/>
    <property type="match status" value="1"/>
</dbReference>
<dbReference type="Gene3D" id="3.10.20.320">
    <property type="entry name" value="Putative peptidoglycan bound protein (lpxtg motif)"/>
    <property type="match status" value="1"/>
</dbReference>
<dbReference type="Gene3D" id="3.40.390.80">
    <property type="entry name" value="Peptidase M60, enhancin-like domain 2"/>
    <property type="match status" value="1"/>
</dbReference>
<dbReference type="AlphaFoldDB" id="A0A1E5H8N0"/>
<protein>
    <recommendedName>
        <fullName evidence="1">Peptidase M60 domain-containing protein</fullName>
    </recommendedName>
</protein>
<evidence type="ECO:0000259" key="1">
    <source>
        <dbReference type="PROSITE" id="PS51723"/>
    </source>
</evidence>
<dbReference type="Pfam" id="PF13731">
    <property type="entry name" value="WxL"/>
    <property type="match status" value="1"/>
</dbReference>
<evidence type="ECO:0000313" key="2">
    <source>
        <dbReference type="EMBL" id="OEG21293.1"/>
    </source>
</evidence>
<dbReference type="PROSITE" id="PS51723">
    <property type="entry name" value="PEPTIDASE_M60"/>
    <property type="match status" value="1"/>
</dbReference>
<dbReference type="InterPro" id="IPR051244">
    <property type="entry name" value="TCAF"/>
</dbReference>
<organism evidence="2 3">
    <name type="scientific">Enterococcus ureilyticus</name>
    <dbReference type="NCBI Taxonomy" id="1131292"/>
    <lineage>
        <taxon>Bacteria</taxon>
        <taxon>Bacillati</taxon>
        <taxon>Bacillota</taxon>
        <taxon>Bacilli</taxon>
        <taxon>Lactobacillales</taxon>
        <taxon>Enterococcaceae</taxon>
        <taxon>Enterococcus</taxon>
    </lineage>
</organism>
<keyword evidence="3" id="KW-1185">Reference proteome</keyword>